<dbReference type="PANTHER" id="PTHR24234">
    <property type="entry name" value="LYSOPHOSPHATIDIC ACID RECEPTOR 5/SPHINGOSYLPHOSPHORYLCHOLINE RECEPTOR"/>
    <property type="match status" value="1"/>
</dbReference>
<proteinExistence type="predicted"/>
<evidence type="ECO:0000256" key="10">
    <source>
        <dbReference type="ARBA" id="ARBA00023224"/>
    </source>
</evidence>
<dbReference type="SUPFAM" id="SSF81321">
    <property type="entry name" value="Family A G protein-coupled receptor-like"/>
    <property type="match status" value="1"/>
</dbReference>
<feature type="transmembrane region" description="Helical" evidence="11">
    <location>
        <begin position="141"/>
        <end position="161"/>
    </location>
</feature>
<feature type="transmembrane region" description="Helical" evidence="11">
    <location>
        <begin position="167"/>
        <end position="188"/>
    </location>
</feature>
<evidence type="ECO:0000256" key="5">
    <source>
        <dbReference type="ARBA" id="ARBA00023040"/>
    </source>
</evidence>
<feature type="transmembrane region" description="Helical" evidence="11">
    <location>
        <begin position="44"/>
        <end position="66"/>
    </location>
</feature>
<evidence type="ECO:0000256" key="2">
    <source>
        <dbReference type="ARBA" id="ARBA00022475"/>
    </source>
</evidence>
<evidence type="ECO:0000259" key="12">
    <source>
        <dbReference type="PROSITE" id="PS50262"/>
    </source>
</evidence>
<dbReference type="AlphaFoldDB" id="A0A3Q2QPG6"/>
<dbReference type="PROSITE" id="PS50262">
    <property type="entry name" value="G_PROTEIN_RECEP_F1_2"/>
    <property type="match status" value="1"/>
</dbReference>
<dbReference type="Proteomes" id="UP000265000">
    <property type="component" value="Unplaced"/>
</dbReference>
<dbReference type="Ensembl" id="ENSFHET00000019565.1">
    <property type="protein sequence ID" value="ENSFHEP00000029264.1"/>
    <property type="gene ID" value="ENSFHEG00000013772.1"/>
</dbReference>
<sequence>MEDLEYNNSSEEQSVDLILNTTSSEKMLDFSFSFDERLLKMISWLDWITIGIGLPFTLIVIVAVFLQNQGCPIFVINLLFSDLIQFCGRITLLFKSYNMGSVIFNCGLFASLGFMVCISLERYLVIAKPLWYRFTRNIKTSVAVCVVVWVLPVSFHLIVLLPFAYMIVPTILSCVFLLPIPCFIFCLVGTIKALSGALSVPADEKRRIAAIQVAVVLIYTLLFLPIIVVFLLKNASFELLCIYYVCLSLSPLADTTLYLLSRKSILDNFLVSLCSCKTSDSQEMNTRDIEITTVANTETV</sequence>
<feature type="transmembrane region" description="Helical" evidence="11">
    <location>
        <begin position="100"/>
        <end position="120"/>
    </location>
</feature>
<accession>A0A3Q2QPG6</accession>
<feature type="transmembrane region" description="Helical" evidence="11">
    <location>
        <begin position="209"/>
        <end position="231"/>
    </location>
</feature>
<evidence type="ECO:0000313" key="13">
    <source>
        <dbReference type="Ensembl" id="ENSFHEP00000029264.1"/>
    </source>
</evidence>
<reference evidence="13" key="2">
    <citation type="submission" date="2025-09" db="UniProtKB">
        <authorList>
            <consortium name="Ensembl"/>
        </authorList>
    </citation>
    <scope>IDENTIFICATION</scope>
</reference>
<keyword evidence="9" id="KW-0325">Glycoprotein</keyword>
<dbReference type="STRING" id="8078.ENSFHEP00000029264"/>
<evidence type="ECO:0000256" key="7">
    <source>
        <dbReference type="ARBA" id="ARBA00023157"/>
    </source>
</evidence>
<keyword evidence="7" id="KW-1015">Disulfide bond</keyword>
<dbReference type="GeneTree" id="ENSGT00940000164014"/>
<evidence type="ECO:0000256" key="3">
    <source>
        <dbReference type="ARBA" id="ARBA00022692"/>
    </source>
</evidence>
<evidence type="ECO:0000313" key="14">
    <source>
        <dbReference type="Proteomes" id="UP000265000"/>
    </source>
</evidence>
<keyword evidence="10" id="KW-0807">Transducer</keyword>
<dbReference type="GO" id="GO:0004930">
    <property type="term" value="F:G protein-coupled receptor activity"/>
    <property type="evidence" value="ECO:0007669"/>
    <property type="project" value="UniProtKB-KW"/>
</dbReference>
<evidence type="ECO:0000256" key="11">
    <source>
        <dbReference type="SAM" id="Phobius"/>
    </source>
</evidence>
<organism evidence="13 14">
    <name type="scientific">Fundulus heteroclitus</name>
    <name type="common">Killifish</name>
    <name type="synonym">Mummichog</name>
    <dbReference type="NCBI Taxonomy" id="8078"/>
    <lineage>
        <taxon>Eukaryota</taxon>
        <taxon>Metazoa</taxon>
        <taxon>Chordata</taxon>
        <taxon>Craniata</taxon>
        <taxon>Vertebrata</taxon>
        <taxon>Euteleostomi</taxon>
        <taxon>Actinopterygii</taxon>
        <taxon>Neopterygii</taxon>
        <taxon>Teleostei</taxon>
        <taxon>Neoteleostei</taxon>
        <taxon>Acanthomorphata</taxon>
        <taxon>Ovalentaria</taxon>
        <taxon>Atherinomorphae</taxon>
        <taxon>Cyprinodontiformes</taxon>
        <taxon>Fundulidae</taxon>
        <taxon>Fundulus</taxon>
    </lineage>
</organism>
<evidence type="ECO:0000256" key="8">
    <source>
        <dbReference type="ARBA" id="ARBA00023170"/>
    </source>
</evidence>
<keyword evidence="3 11" id="KW-0812">Transmembrane</keyword>
<dbReference type="GO" id="GO:0005886">
    <property type="term" value="C:plasma membrane"/>
    <property type="evidence" value="ECO:0007669"/>
    <property type="project" value="UniProtKB-SubCell"/>
</dbReference>
<feature type="transmembrane region" description="Helical" evidence="11">
    <location>
        <begin position="73"/>
        <end position="94"/>
    </location>
</feature>
<keyword evidence="6 11" id="KW-0472">Membrane</keyword>
<feature type="domain" description="G-protein coupled receptors family 1 profile" evidence="12">
    <location>
        <begin position="109"/>
        <end position="271"/>
    </location>
</feature>
<keyword evidence="5" id="KW-0297">G-protein coupled receptor</keyword>
<protein>
    <submittedName>
        <fullName evidence="13">G-protein coupled receptor 4-like</fullName>
    </submittedName>
</protein>
<dbReference type="Gene3D" id="1.20.1070.10">
    <property type="entry name" value="Rhodopsin 7-helix transmembrane proteins"/>
    <property type="match status" value="1"/>
</dbReference>
<dbReference type="InterPro" id="IPR000276">
    <property type="entry name" value="GPCR_Rhodpsn"/>
</dbReference>
<evidence type="ECO:0000256" key="1">
    <source>
        <dbReference type="ARBA" id="ARBA00004651"/>
    </source>
</evidence>
<name>A0A3Q2QPG6_FUNHE</name>
<comment type="subcellular location">
    <subcellularLocation>
        <location evidence="1">Cell membrane</location>
        <topology evidence="1">Multi-pass membrane protein</topology>
    </subcellularLocation>
</comment>
<evidence type="ECO:0000256" key="4">
    <source>
        <dbReference type="ARBA" id="ARBA00022989"/>
    </source>
</evidence>
<evidence type="ECO:0000256" key="9">
    <source>
        <dbReference type="ARBA" id="ARBA00023180"/>
    </source>
</evidence>
<keyword evidence="14" id="KW-1185">Reference proteome</keyword>
<dbReference type="InterPro" id="IPR017452">
    <property type="entry name" value="GPCR_Rhodpsn_7TM"/>
</dbReference>
<dbReference type="Pfam" id="PF00001">
    <property type="entry name" value="7tm_1"/>
    <property type="match status" value="1"/>
</dbReference>
<reference evidence="13" key="1">
    <citation type="submission" date="2025-08" db="UniProtKB">
        <authorList>
            <consortium name="Ensembl"/>
        </authorList>
    </citation>
    <scope>IDENTIFICATION</scope>
</reference>
<evidence type="ECO:0000256" key="6">
    <source>
        <dbReference type="ARBA" id="ARBA00023136"/>
    </source>
</evidence>
<keyword evidence="4 11" id="KW-1133">Transmembrane helix</keyword>
<keyword evidence="8" id="KW-0675">Receptor</keyword>
<dbReference type="PROSITE" id="PS00237">
    <property type="entry name" value="G_PROTEIN_RECEP_F1_1"/>
    <property type="match status" value="1"/>
</dbReference>
<keyword evidence="2" id="KW-1003">Cell membrane</keyword>